<dbReference type="Pfam" id="PF14295">
    <property type="entry name" value="PAN_4"/>
    <property type="match status" value="1"/>
</dbReference>
<name>A0AAV1HVF4_9CHLO</name>
<dbReference type="Gene3D" id="3.50.4.10">
    <property type="entry name" value="Hepatocyte Growth Factor"/>
    <property type="match status" value="1"/>
</dbReference>
<keyword evidence="5" id="KW-1185">Reference proteome</keyword>
<evidence type="ECO:0000256" key="2">
    <source>
        <dbReference type="SAM" id="Phobius"/>
    </source>
</evidence>
<dbReference type="InterPro" id="IPR003609">
    <property type="entry name" value="Pan_app"/>
</dbReference>
<keyword evidence="2" id="KW-1133">Transmembrane helix</keyword>
<keyword evidence="2" id="KW-0472">Membrane</keyword>
<reference evidence="4 5" key="1">
    <citation type="submission" date="2023-10" db="EMBL/GenBank/DDBJ databases">
        <authorList>
            <person name="Maclean D."/>
            <person name="Macfadyen A."/>
        </authorList>
    </citation>
    <scope>NUCLEOTIDE SEQUENCE [LARGE SCALE GENOMIC DNA]</scope>
</reference>
<gene>
    <name evidence="4" type="ORF">CVIRNUC_000831</name>
</gene>
<feature type="region of interest" description="Disordered" evidence="1">
    <location>
        <begin position="1"/>
        <end position="48"/>
    </location>
</feature>
<evidence type="ECO:0000313" key="5">
    <source>
        <dbReference type="Proteomes" id="UP001314263"/>
    </source>
</evidence>
<evidence type="ECO:0000256" key="1">
    <source>
        <dbReference type="SAM" id="MobiDB-lite"/>
    </source>
</evidence>
<feature type="compositionally biased region" description="Low complexity" evidence="1">
    <location>
        <begin position="110"/>
        <end position="124"/>
    </location>
</feature>
<evidence type="ECO:0000259" key="3">
    <source>
        <dbReference type="Pfam" id="PF14295"/>
    </source>
</evidence>
<evidence type="ECO:0000313" key="4">
    <source>
        <dbReference type="EMBL" id="CAK0736957.1"/>
    </source>
</evidence>
<feature type="region of interest" description="Disordered" evidence="1">
    <location>
        <begin position="91"/>
        <end position="175"/>
    </location>
</feature>
<feature type="compositionally biased region" description="Low complexity" evidence="1">
    <location>
        <begin position="149"/>
        <end position="171"/>
    </location>
</feature>
<feature type="transmembrane region" description="Helical" evidence="2">
    <location>
        <begin position="197"/>
        <end position="218"/>
    </location>
</feature>
<feature type="region of interest" description="Disordered" evidence="1">
    <location>
        <begin position="459"/>
        <end position="509"/>
    </location>
</feature>
<feature type="domain" description="Apple" evidence="3">
    <location>
        <begin position="559"/>
        <end position="595"/>
    </location>
</feature>
<comment type="caution">
    <text evidence="4">The sequence shown here is derived from an EMBL/GenBank/DDBJ whole genome shotgun (WGS) entry which is preliminary data.</text>
</comment>
<dbReference type="Proteomes" id="UP001314263">
    <property type="component" value="Unassembled WGS sequence"/>
</dbReference>
<accession>A0AAV1HVF4</accession>
<sequence length="689" mass="73393">MPGGHNPFALASTEWDGSEEAEVVQSSSAKPKGALRKRASSLKQPRLPALRTQLADELHMRFWSLGNGFKSQDTSKSDATDIRAQLAVGRLSPIPQGPAEFQEDDAKQQPRSAAPSASSPGHARAFGEDQQCSEPEPPGTPVKAESPHHSSTSASRSSAESAQHASAAAKSTRISSSSQAMLHRLYRRPQRCDMSGNWVAVLAATAIVLVITASAMYAQRFAMPHPPPLAAAPAPAPAVTNLLCEPCMASCGALSLQGPNAYLSGQDISPQAMQLQDGMPLACASGYCIPQQRPDLLQVCAAGTGRDLPGPTAQAGQPAAAPTAQAGRRLLAWGVQKQQLLPSSPQSPGQQQLPSPAASQLQLLNVWTKAMARRLQEGPPSSPLTLAAAEAPFADPFLMEFEDPESLNKAYQETPMTFEQALMTARLEAKMATQGGGQNLVRNVALNSDPKGMNLLDMDGLHTDDPGSGPQKSGPIRKTPTSPHYEETVGEPMRPGRGVSRAAGLRPQGPADQQVLSDLGVRVMGVVQPNVQPQQKCYVLGYNQGYANLSSVHYLAVKNTANKGACCNLCLRDNRCVAWTRVAGGRGDVRTCYLKDSLQRDPNIASFAYSYAPPYLHRDWPQVRYIVETMPVMLESGTKTLSLPNELYGCPYPVNPALPPGTCAAPELCNCNDGICFGTCKGGLPQELR</sequence>
<organism evidence="4 5">
    <name type="scientific">Coccomyxa viridis</name>
    <dbReference type="NCBI Taxonomy" id="1274662"/>
    <lineage>
        <taxon>Eukaryota</taxon>
        <taxon>Viridiplantae</taxon>
        <taxon>Chlorophyta</taxon>
        <taxon>core chlorophytes</taxon>
        <taxon>Trebouxiophyceae</taxon>
        <taxon>Trebouxiophyceae incertae sedis</taxon>
        <taxon>Coccomyxaceae</taxon>
        <taxon>Coccomyxa</taxon>
    </lineage>
</organism>
<protein>
    <recommendedName>
        <fullName evidence="3">Apple domain-containing protein</fullName>
    </recommendedName>
</protein>
<dbReference type="AlphaFoldDB" id="A0AAV1HVF4"/>
<dbReference type="EMBL" id="CAUYUE010000001">
    <property type="protein sequence ID" value="CAK0736957.1"/>
    <property type="molecule type" value="Genomic_DNA"/>
</dbReference>
<proteinExistence type="predicted"/>
<keyword evidence="2" id="KW-0812">Transmembrane</keyword>